<dbReference type="RefSeq" id="WP_303447352.1">
    <property type="nucleotide sequence ID" value="NZ_JAUONJ010000006.1"/>
</dbReference>
<accession>A0AAW7WMM0</accession>
<name>A0AAW7WMM0_9BACE</name>
<gene>
    <name evidence="1" type="ORF">Q4469_06960</name>
</gene>
<dbReference type="EMBL" id="JAUONL010000004">
    <property type="protein sequence ID" value="MDO6357425.1"/>
    <property type="molecule type" value="Genomic_DNA"/>
</dbReference>
<organism evidence="1 2">
    <name type="scientific">Bacteroides caccae</name>
    <dbReference type="NCBI Taxonomy" id="47678"/>
    <lineage>
        <taxon>Bacteria</taxon>
        <taxon>Pseudomonadati</taxon>
        <taxon>Bacteroidota</taxon>
        <taxon>Bacteroidia</taxon>
        <taxon>Bacteroidales</taxon>
        <taxon>Bacteroidaceae</taxon>
        <taxon>Bacteroides</taxon>
    </lineage>
</organism>
<comment type="caution">
    <text evidence="1">The sequence shown here is derived from an EMBL/GenBank/DDBJ whole genome shotgun (WGS) entry which is preliminary data.</text>
</comment>
<reference evidence="1" key="1">
    <citation type="submission" date="2023-07" db="EMBL/GenBank/DDBJ databases">
        <title>Whole Genome Sequencing of Colonoscopy isolates.</title>
        <authorList>
            <person name="Surve S.V."/>
            <person name="Valls R.A."/>
            <person name="Barrak K.E."/>
            <person name="Gardner T.B."/>
            <person name="O'Toole G.A."/>
        </authorList>
    </citation>
    <scope>NUCLEOTIDE SEQUENCE</scope>
    <source>
        <strain evidence="1">GP0119</strain>
    </source>
</reference>
<evidence type="ECO:0000313" key="1">
    <source>
        <dbReference type="EMBL" id="MDO6357425.1"/>
    </source>
</evidence>
<protein>
    <submittedName>
        <fullName evidence="1">Uncharacterized protein</fullName>
    </submittedName>
</protein>
<evidence type="ECO:0000313" key="2">
    <source>
        <dbReference type="Proteomes" id="UP001170023"/>
    </source>
</evidence>
<proteinExistence type="predicted"/>
<dbReference type="AlphaFoldDB" id="A0AAW7WMM0"/>
<sequence>MRRRFECINRKIRSSMENIYQESLLAVRDGAGFKVDYRHRSLKIDEKYIIRDGKFEGGLGIKPCSVEEFLANMEELYRRYKHSVPSERSESKSRQYFRALPEKDLDDDDMLYGEPRDVAQIALELYLLGNIILGLEWNAETMGNWFWQSKNDKDLVILREWVEPQDNKQQIKIV</sequence>
<dbReference type="Proteomes" id="UP001170023">
    <property type="component" value="Unassembled WGS sequence"/>
</dbReference>